<keyword evidence="3" id="KW-1185">Reference proteome</keyword>
<organism evidence="2 3">
    <name type="scientific">Nephila pilipes</name>
    <name type="common">Giant wood spider</name>
    <name type="synonym">Nephila maculata</name>
    <dbReference type="NCBI Taxonomy" id="299642"/>
    <lineage>
        <taxon>Eukaryota</taxon>
        <taxon>Metazoa</taxon>
        <taxon>Ecdysozoa</taxon>
        <taxon>Arthropoda</taxon>
        <taxon>Chelicerata</taxon>
        <taxon>Arachnida</taxon>
        <taxon>Araneae</taxon>
        <taxon>Araneomorphae</taxon>
        <taxon>Entelegynae</taxon>
        <taxon>Araneoidea</taxon>
        <taxon>Nephilidae</taxon>
        <taxon>Nephila</taxon>
    </lineage>
</organism>
<keyword evidence="1" id="KW-0732">Signal</keyword>
<protein>
    <recommendedName>
        <fullName evidence="4">Prokineticin domain-containing protein</fullName>
    </recommendedName>
</protein>
<reference evidence="2" key="1">
    <citation type="submission" date="2020-08" db="EMBL/GenBank/DDBJ databases">
        <title>Multicomponent nature underlies the extraordinary mechanical properties of spider dragline silk.</title>
        <authorList>
            <person name="Kono N."/>
            <person name="Nakamura H."/>
            <person name="Mori M."/>
            <person name="Yoshida Y."/>
            <person name="Ohtoshi R."/>
            <person name="Malay A.D."/>
            <person name="Moran D.A.P."/>
            <person name="Tomita M."/>
            <person name="Numata K."/>
            <person name="Arakawa K."/>
        </authorList>
    </citation>
    <scope>NUCLEOTIDE SEQUENCE</scope>
</reference>
<dbReference type="Gene3D" id="2.10.80.10">
    <property type="entry name" value="Lipase, subunit A"/>
    <property type="match status" value="1"/>
</dbReference>
<accession>A0A8X6NII9</accession>
<feature type="chain" id="PRO_5036490273" description="Prokineticin domain-containing protein" evidence="1">
    <location>
        <begin position="28"/>
        <end position="145"/>
    </location>
</feature>
<evidence type="ECO:0000256" key="1">
    <source>
        <dbReference type="SAM" id="SignalP"/>
    </source>
</evidence>
<gene>
    <name evidence="2" type="ORF">NPIL_335111</name>
</gene>
<name>A0A8X6NII9_NEPPI</name>
<dbReference type="Proteomes" id="UP000887013">
    <property type="component" value="Unassembled WGS sequence"/>
</dbReference>
<dbReference type="AlphaFoldDB" id="A0A8X6NII9"/>
<proteinExistence type="predicted"/>
<evidence type="ECO:0000313" key="2">
    <source>
        <dbReference type="EMBL" id="GFT15245.1"/>
    </source>
</evidence>
<dbReference type="EMBL" id="BMAW01104572">
    <property type="protein sequence ID" value="GFT15245.1"/>
    <property type="molecule type" value="Genomic_DNA"/>
</dbReference>
<evidence type="ECO:0008006" key="4">
    <source>
        <dbReference type="Google" id="ProtNLM"/>
    </source>
</evidence>
<sequence length="145" mass="16016">MKWLSTIISIFFLMTSMVIVHVQSCLSESDCKEDECCAAPHPKALKYGTCLKLGKEKDACTLLETKLVNHGGKYIRGCPCRFGFTCRSARGLKAMPGSLAIFTLKCYKATPAELEEAAKVSEGQEVVYEEIIEDGKVIEKKIVES</sequence>
<dbReference type="OrthoDB" id="6418253at2759"/>
<comment type="caution">
    <text evidence="2">The sequence shown here is derived from an EMBL/GenBank/DDBJ whole genome shotgun (WGS) entry which is preliminary data.</text>
</comment>
<evidence type="ECO:0000313" key="3">
    <source>
        <dbReference type="Proteomes" id="UP000887013"/>
    </source>
</evidence>
<feature type="signal peptide" evidence="1">
    <location>
        <begin position="1"/>
        <end position="27"/>
    </location>
</feature>